<organism evidence="2 3">
    <name type="scientific">Bacillus benzoevorans</name>
    <dbReference type="NCBI Taxonomy" id="1456"/>
    <lineage>
        <taxon>Bacteria</taxon>
        <taxon>Bacillati</taxon>
        <taxon>Bacillota</taxon>
        <taxon>Bacilli</taxon>
        <taxon>Bacillales</taxon>
        <taxon>Bacillaceae</taxon>
        <taxon>Bacillus</taxon>
    </lineage>
</organism>
<dbReference type="InterPro" id="IPR031360">
    <property type="entry name" value="TrpP"/>
</dbReference>
<evidence type="ECO:0000313" key="2">
    <source>
        <dbReference type="EMBL" id="MBB6443472.1"/>
    </source>
</evidence>
<keyword evidence="3" id="KW-1185">Reference proteome</keyword>
<comment type="caution">
    <text evidence="2">The sequence shown here is derived from an EMBL/GenBank/DDBJ whole genome shotgun (WGS) entry which is preliminary data.</text>
</comment>
<dbReference type="AlphaFoldDB" id="A0A7X0LUD5"/>
<dbReference type="Proteomes" id="UP000531594">
    <property type="component" value="Unassembled WGS sequence"/>
</dbReference>
<dbReference type="EMBL" id="JACHGK010000001">
    <property type="protein sequence ID" value="MBB6443472.1"/>
    <property type="molecule type" value="Genomic_DNA"/>
</dbReference>
<keyword evidence="1" id="KW-0812">Transmembrane</keyword>
<feature type="transmembrane region" description="Helical" evidence="1">
    <location>
        <begin position="6"/>
        <end position="30"/>
    </location>
</feature>
<feature type="transmembrane region" description="Helical" evidence="1">
    <location>
        <begin position="101"/>
        <end position="127"/>
    </location>
</feature>
<accession>A0A7X0LUD5</accession>
<keyword evidence="1" id="KW-0472">Membrane</keyword>
<dbReference type="RefSeq" id="WP_184521395.1">
    <property type="nucleotide sequence ID" value="NZ_JACHGK010000001.1"/>
</dbReference>
<protein>
    <recommendedName>
        <fullName evidence="4">Tryptophan transporter</fullName>
    </recommendedName>
</protein>
<evidence type="ECO:0000313" key="3">
    <source>
        <dbReference type="Proteomes" id="UP000531594"/>
    </source>
</evidence>
<keyword evidence="1" id="KW-1133">Transmembrane helix</keyword>
<sequence>MNTKKLVVLALLVGMGAVLHTVVPGFFLGMKPDMMLTMMFLGIILFPDKKSVLLLGLATGIISALTTSFPAGQIPNIIDKLVTSFVFFALFLAFNKYNKSIISVAVLTAVGTIISGTVFLGSALLIAELPGPFAALFASVVLPAAAVNTIVMIVLYPVAASILKRTNLTGNRQQTISQ</sequence>
<reference evidence="2 3" key="1">
    <citation type="submission" date="2020-08" db="EMBL/GenBank/DDBJ databases">
        <title>Genomic Encyclopedia of Type Strains, Phase IV (KMG-IV): sequencing the most valuable type-strain genomes for metagenomic binning, comparative biology and taxonomic classification.</title>
        <authorList>
            <person name="Goeker M."/>
        </authorList>
    </citation>
    <scope>NUCLEOTIDE SEQUENCE [LARGE SCALE GENOMIC DNA]</scope>
    <source>
        <strain evidence="2 3">DSM 5391</strain>
    </source>
</reference>
<feature type="transmembrane region" description="Helical" evidence="1">
    <location>
        <begin position="77"/>
        <end position="94"/>
    </location>
</feature>
<evidence type="ECO:0000256" key="1">
    <source>
        <dbReference type="SAM" id="Phobius"/>
    </source>
</evidence>
<dbReference type="Pfam" id="PF17099">
    <property type="entry name" value="TrpP"/>
    <property type="match status" value="1"/>
</dbReference>
<feature type="transmembrane region" description="Helical" evidence="1">
    <location>
        <begin position="133"/>
        <end position="156"/>
    </location>
</feature>
<proteinExistence type="predicted"/>
<evidence type="ECO:0008006" key="4">
    <source>
        <dbReference type="Google" id="ProtNLM"/>
    </source>
</evidence>
<gene>
    <name evidence="2" type="ORF">HNR53_000060</name>
</gene>
<name>A0A7X0LUD5_9BACI</name>